<dbReference type="PANTHER" id="PTHR45951">
    <property type="entry name" value="PROTEIN DISPATCHED-RELATED"/>
    <property type="match status" value="1"/>
</dbReference>
<evidence type="ECO:0000256" key="5">
    <source>
        <dbReference type="ARBA" id="ARBA00023180"/>
    </source>
</evidence>
<dbReference type="GO" id="GO:0016020">
    <property type="term" value="C:membrane"/>
    <property type="evidence" value="ECO:0007669"/>
    <property type="project" value="UniProtKB-SubCell"/>
</dbReference>
<dbReference type="OrthoDB" id="429851at2759"/>
<feature type="transmembrane region" description="Helical" evidence="8">
    <location>
        <begin position="50"/>
        <end position="72"/>
    </location>
</feature>
<comment type="similarity">
    <text evidence="6">Belongs to the dispatched family.</text>
</comment>
<evidence type="ECO:0000256" key="2">
    <source>
        <dbReference type="ARBA" id="ARBA00022692"/>
    </source>
</evidence>
<dbReference type="InterPro" id="IPR000731">
    <property type="entry name" value="SSD"/>
</dbReference>
<evidence type="ECO:0000256" key="7">
    <source>
        <dbReference type="SAM" id="MobiDB-lite"/>
    </source>
</evidence>
<keyword evidence="3 8" id="KW-1133">Transmembrane helix</keyword>
<dbReference type="Proteomes" id="UP000789595">
    <property type="component" value="Unassembled WGS sequence"/>
</dbReference>
<dbReference type="PROSITE" id="PS50156">
    <property type="entry name" value="SSD"/>
    <property type="match status" value="1"/>
</dbReference>
<protein>
    <recommendedName>
        <fullName evidence="9">SSD domain-containing protein</fullName>
    </recommendedName>
</protein>
<evidence type="ECO:0000256" key="1">
    <source>
        <dbReference type="ARBA" id="ARBA00004141"/>
    </source>
</evidence>
<name>A0A8J2X0J1_9STRA</name>
<evidence type="ECO:0000256" key="3">
    <source>
        <dbReference type="ARBA" id="ARBA00022989"/>
    </source>
</evidence>
<keyword evidence="11" id="KW-1185">Reference proteome</keyword>
<proteinExistence type="inferred from homology"/>
<feature type="domain" description="SSD" evidence="9">
    <location>
        <begin position="1"/>
        <end position="73"/>
    </location>
</feature>
<reference evidence="10" key="1">
    <citation type="submission" date="2021-11" db="EMBL/GenBank/DDBJ databases">
        <authorList>
            <consortium name="Genoscope - CEA"/>
            <person name="William W."/>
        </authorList>
    </citation>
    <scope>NUCLEOTIDE SEQUENCE</scope>
</reference>
<dbReference type="InterPro" id="IPR052081">
    <property type="entry name" value="Dispatched_Hh_regulator"/>
</dbReference>
<organism evidence="10 11">
    <name type="scientific">Pelagomonas calceolata</name>
    <dbReference type="NCBI Taxonomy" id="35677"/>
    <lineage>
        <taxon>Eukaryota</taxon>
        <taxon>Sar</taxon>
        <taxon>Stramenopiles</taxon>
        <taxon>Ochrophyta</taxon>
        <taxon>Pelagophyceae</taxon>
        <taxon>Pelagomonadales</taxon>
        <taxon>Pelagomonadaceae</taxon>
        <taxon>Pelagomonas</taxon>
    </lineage>
</organism>
<evidence type="ECO:0000256" key="4">
    <source>
        <dbReference type="ARBA" id="ARBA00023136"/>
    </source>
</evidence>
<keyword evidence="4 8" id="KW-0472">Membrane</keyword>
<evidence type="ECO:0000313" key="10">
    <source>
        <dbReference type="EMBL" id="CAH0369371.1"/>
    </source>
</evidence>
<dbReference type="EMBL" id="CAKKNE010000002">
    <property type="protein sequence ID" value="CAH0369371.1"/>
    <property type="molecule type" value="Genomic_DNA"/>
</dbReference>
<dbReference type="SUPFAM" id="SSF82866">
    <property type="entry name" value="Multidrug efflux transporter AcrB transmembrane domain"/>
    <property type="match status" value="1"/>
</dbReference>
<feature type="region of interest" description="Disordered" evidence="7">
    <location>
        <begin position="115"/>
        <end position="143"/>
    </location>
</feature>
<dbReference type="GO" id="GO:0022857">
    <property type="term" value="F:transmembrane transporter activity"/>
    <property type="evidence" value="ECO:0007669"/>
    <property type="project" value="TreeGrafter"/>
</dbReference>
<feature type="transmembrane region" description="Helical" evidence="8">
    <location>
        <begin position="21"/>
        <end position="44"/>
    </location>
</feature>
<evidence type="ECO:0000256" key="6">
    <source>
        <dbReference type="ARBA" id="ARBA00038046"/>
    </source>
</evidence>
<gene>
    <name evidence="10" type="ORF">PECAL_2P24920</name>
</gene>
<evidence type="ECO:0000313" key="11">
    <source>
        <dbReference type="Proteomes" id="UP000789595"/>
    </source>
</evidence>
<comment type="subcellular location">
    <subcellularLocation>
        <location evidence="1">Membrane</location>
        <topology evidence="1">Multi-pass membrane protein</topology>
    </subcellularLocation>
</comment>
<keyword evidence="2 8" id="KW-0812">Transmembrane</keyword>
<evidence type="ECO:0000259" key="9">
    <source>
        <dbReference type="PROSITE" id="PS50156"/>
    </source>
</evidence>
<comment type="caution">
    <text evidence="10">The sequence shown here is derived from an EMBL/GenBank/DDBJ whole genome shotgun (WGS) entry which is preliminary data.</text>
</comment>
<dbReference type="AlphaFoldDB" id="A0A8J2X0J1"/>
<evidence type="ECO:0000256" key="8">
    <source>
        <dbReference type="SAM" id="Phobius"/>
    </source>
</evidence>
<accession>A0A8J2X0J1</accession>
<sequence length="143" mass="15731">MQSRAIDREGKVTDALTHTGMSVLSGAISTILASIPMLFTQIIFFYKFGVFILLTIVLSLIFSLFFFASVLAEIGPVGKRGQVSLLYRDCVNRAKAELDEMDEAQRLVDEQSVRKEGSVKRSWSRASVDDAPAEESSPAPVDL</sequence>
<keyword evidence="5" id="KW-0325">Glycoprotein</keyword>
<dbReference type="Gene3D" id="1.20.1640.10">
    <property type="entry name" value="Multidrug efflux transporter AcrB transmembrane domain"/>
    <property type="match status" value="1"/>
</dbReference>